<dbReference type="InterPro" id="IPR033887">
    <property type="entry name" value="PTS_IIA_man"/>
</dbReference>
<proteinExistence type="predicted"/>
<keyword evidence="3" id="KW-0963">Cytoplasm</keyword>
<dbReference type="InterPro" id="IPR036662">
    <property type="entry name" value="PTS_EIIA_man-typ_sf"/>
</dbReference>
<dbReference type="RefSeq" id="WP_262581723.1">
    <property type="nucleotide sequence ID" value="NZ_JAOQJV010000010.1"/>
</dbReference>
<evidence type="ECO:0000256" key="2">
    <source>
        <dbReference type="ARBA" id="ARBA00022448"/>
    </source>
</evidence>
<keyword evidence="10" id="KW-1185">Reference proteome</keyword>
<dbReference type="Pfam" id="PF03610">
    <property type="entry name" value="EIIA-man"/>
    <property type="match status" value="1"/>
</dbReference>
<keyword evidence="4 9" id="KW-0762">Sugar transport</keyword>
<organism evidence="9 10">
    <name type="scientific">Dorea ammoniilytica</name>
    <dbReference type="NCBI Taxonomy" id="2981788"/>
    <lineage>
        <taxon>Bacteria</taxon>
        <taxon>Bacillati</taxon>
        <taxon>Bacillota</taxon>
        <taxon>Clostridia</taxon>
        <taxon>Lachnospirales</taxon>
        <taxon>Lachnospiraceae</taxon>
        <taxon>Dorea</taxon>
    </lineage>
</organism>
<dbReference type="InterPro" id="IPR004701">
    <property type="entry name" value="PTS_EIIA_man-typ"/>
</dbReference>
<keyword evidence="5" id="KW-0808">Transferase</keyword>
<dbReference type="Proteomes" id="UP001207605">
    <property type="component" value="Unassembled WGS sequence"/>
</dbReference>
<dbReference type="CDD" id="cd00006">
    <property type="entry name" value="PTS_IIA_man"/>
    <property type="match status" value="1"/>
</dbReference>
<dbReference type="Gene3D" id="3.40.50.510">
    <property type="entry name" value="Phosphotransferase system, mannose-type IIA component"/>
    <property type="match status" value="1"/>
</dbReference>
<dbReference type="InterPro" id="IPR051471">
    <property type="entry name" value="Bacterial_PTS_sugar_comp"/>
</dbReference>
<evidence type="ECO:0000256" key="6">
    <source>
        <dbReference type="ARBA" id="ARBA00022683"/>
    </source>
</evidence>
<evidence type="ECO:0000259" key="8">
    <source>
        <dbReference type="PROSITE" id="PS51096"/>
    </source>
</evidence>
<dbReference type="PANTHER" id="PTHR33799">
    <property type="entry name" value="PTS PERMEASE-RELATED-RELATED"/>
    <property type="match status" value="1"/>
</dbReference>
<protein>
    <submittedName>
        <fullName evidence="9">PTS sugar transporter subunit IIA</fullName>
    </submittedName>
</protein>
<keyword evidence="7" id="KW-0418">Kinase</keyword>
<evidence type="ECO:0000256" key="5">
    <source>
        <dbReference type="ARBA" id="ARBA00022679"/>
    </source>
</evidence>
<accession>A0ABT2S6T7</accession>
<evidence type="ECO:0000256" key="4">
    <source>
        <dbReference type="ARBA" id="ARBA00022597"/>
    </source>
</evidence>
<name>A0ABT2S6T7_9FIRM</name>
<dbReference type="EMBL" id="JAOQJV010000010">
    <property type="protein sequence ID" value="MCU6700307.1"/>
    <property type="molecule type" value="Genomic_DNA"/>
</dbReference>
<feature type="domain" description="PTS EIIA type-4" evidence="8">
    <location>
        <begin position="1"/>
        <end position="130"/>
    </location>
</feature>
<evidence type="ECO:0000313" key="10">
    <source>
        <dbReference type="Proteomes" id="UP001207605"/>
    </source>
</evidence>
<comment type="subcellular location">
    <subcellularLocation>
        <location evidence="1">Cytoplasm</location>
    </subcellularLocation>
</comment>
<dbReference type="PROSITE" id="PS51096">
    <property type="entry name" value="PTS_EIIA_TYPE_4"/>
    <property type="match status" value="1"/>
</dbReference>
<comment type="caution">
    <text evidence="9">The sequence shown here is derived from an EMBL/GenBank/DDBJ whole genome shotgun (WGS) entry which is preliminary data.</text>
</comment>
<reference evidence="9 10" key="1">
    <citation type="journal article" date="2021" name="ISME Commun">
        <title>Automated analysis of genomic sequences facilitates high-throughput and comprehensive description of bacteria.</title>
        <authorList>
            <person name="Hitch T.C.A."/>
        </authorList>
    </citation>
    <scope>NUCLEOTIDE SEQUENCE [LARGE SCALE GENOMIC DNA]</scope>
    <source>
        <strain evidence="9 10">Sanger_02</strain>
    </source>
</reference>
<keyword evidence="6" id="KW-0598">Phosphotransferase system</keyword>
<evidence type="ECO:0000256" key="3">
    <source>
        <dbReference type="ARBA" id="ARBA00022490"/>
    </source>
</evidence>
<dbReference type="PANTHER" id="PTHR33799:SF1">
    <property type="entry name" value="PTS SYSTEM MANNOSE-SPECIFIC EIIAB COMPONENT-RELATED"/>
    <property type="match status" value="1"/>
</dbReference>
<dbReference type="SUPFAM" id="SSF53062">
    <property type="entry name" value="PTS system fructose IIA component-like"/>
    <property type="match status" value="1"/>
</dbReference>
<evidence type="ECO:0000256" key="7">
    <source>
        <dbReference type="ARBA" id="ARBA00022777"/>
    </source>
</evidence>
<sequence length="139" mass="14584">MVALLLVTHGDLANALVGSAKLIMGEAPLVESYGLYHGDDIDALKDTVKDAIVRLEEQSGGDGVLVLTDLLGGSPYNATARSFYELGSEVKAECITGVNLPMVLEAASGTSYMTLEELKNACLTSGPDGIVNLKDKIQI</sequence>
<keyword evidence="2" id="KW-0813">Transport</keyword>
<evidence type="ECO:0000313" key="9">
    <source>
        <dbReference type="EMBL" id="MCU6700307.1"/>
    </source>
</evidence>
<evidence type="ECO:0000256" key="1">
    <source>
        <dbReference type="ARBA" id="ARBA00004496"/>
    </source>
</evidence>
<gene>
    <name evidence="9" type="ORF">OCV65_08705</name>
</gene>